<evidence type="ECO:0000259" key="3">
    <source>
        <dbReference type="Pfam" id="PF01370"/>
    </source>
</evidence>
<comment type="caution">
    <text evidence="4">The sequence shown here is derived from an EMBL/GenBank/DDBJ whole genome shotgun (WGS) entry which is preliminary data.</text>
</comment>
<dbReference type="Proteomes" id="UP000705379">
    <property type="component" value="Unassembled WGS sequence"/>
</dbReference>
<reference evidence="4" key="2">
    <citation type="journal article" date="2021" name="Microorganisms">
        <title>Bacterial Dimethylsulfoniopropionate Biosynthesis in the East China Sea.</title>
        <authorList>
            <person name="Liu J."/>
            <person name="Zhang Y."/>
            <person name="Liu J."/>
            <person name="Zhong H."/>
            <person name="Williams B.T."/>
            <person name="Zheng Y."/>
            <person name="Curson A.R.J."/>
            <person name="Sun C."/>
            <person name="Sun H."/>
            <person name="Song D."/>
            <person name="Wagner Mackenzie B."/>
            <person name="Bermejo Martinez A."/>
            <person name="Todd J.D."/>
            <person name="Zhang X.H."/>
        </authorList>
    </citation>
    <scope>NUCLEOTIDE SEQUENCE</scope>
    <source>
        <strain evidence="4">AESS21</strain>
    </source>
</reference>
<accession>A0A944GUU6</accession>
<feature type="domain" description="NAD-dependent epimerase/dehydratase" evidence="3">
    <location>
        <begin position="205"/>
        <end position="315"/>
    </location>
</feature>
<dbReference type="PANTHER" id="PTHR43000">
    <property type="entry name" value="DTDP-D-GLUCOSE 4,6-DEHYDRATASE-RELATED"/>
    <property type="match status" value="1"/>
</dbReference>
<proteinExistence type="inferred from homology"/>
<evidence type="ECO:0000256" key="2">
    <source>
        <dbReference type="ARBA" id="ARBA00007637"/>
    </source>
</evidence>
<evidence type="ECO:0000313" key="5">
    <source>
        <dbReference type="Proteomes" id="UP000705379"/>
    </source>
</evidence>
<dbReference type="Gene3D" id="3.40.50.720">
    <property type="entry name" value="NAD(P)-binding Rossmann-like Domain"/>
    <property type="match status" value="1"/>
</dbReference>
<comment type="pathway">
    <text evidence="1">Bacterial outer membrane biogenesis; LPS O-antigen biosynthesis.</text>
</comment>
<feature type="domain" description="NAD-dependent epimerase/dehydratase" evidence="3">
    <location>
        <begin position="32"/>
        <end position="164"/>
    </location>
</feature>
<name>A0A944GUU6_9HYPH</name>
<sequence length="407" mass="43624">MSITRTSGSPKRISTRLLLAKSEQANVPSEKVLVTGGAGFIGSHLVPALVSMGHEVRVLDNLSPQIHGALPQGLGWLEGNGIGFVRGSVCDRAVLTAALKGVDAVVHLAAETGTGQSMYEVSRYSEVNVGGTANLLDVLTNEPGLQVKRVVLASSRSIYGEGAYVCETCADGLRHAPDPRSPEELAAHRWEPVCPACGWALAAVPTRESDAVKPASIYAATKYAQEDLVRIGCSSLGIGYVILRLQNVYGEGQSLNNPYTGILSIFSTRVRRGLHLPIFEDGLETRDFVHVEDVANAFISGLTSAEPANCVINVGSGERTTVLEIATHLSEAFGAPPDLKTTAQFRVGDIRHNCADIGRLKAILEYSPKVTLAEGMQRFASWVKTQDLPEDRLDKANEELRARKLMG</sequence>
<dbReference type="InterPro" id="IPR001509">
    <property type="entry name" value="Epimerase_deHydtase"/>
</dbReference>
<organism evidence="4 5">
    <name type="scientific">Roseibium polysiphoniae</name>
    <dbReference type="NCBI Taxonomy" id="2571221"/>
    <lineage>
        <taxon>Bacteria</taxon>
        <taxon>Pseudomonadati</taxon>
        <taxon>Pseudomonadota</taxon>
        <taxon>Alphaproteobacteria</taxon>
        <taxon>Hyphomicrobiales</taxon>
        <taxon>Stappiaceae</taxon>
        <taxon>Roseibium</taxon>
    </lineage>
</organism>
<gene>
    <name evidence="4" type="ORF">DYI23_21430</name>
</gene>
<dbReference type="Pfam" id="PF01370">
    <property type="entry name" value="Epimerase"/>
    <property type="match status" value="2"/>
</dbReference>
<dbReference type="AlphaFoldDB" id="A0A944GUU6"/>
<protein>
    <submittedName>
        <fullName evidence="4">NAD-dependent epimerase/dehydratase family protein</fullName>
    </submittedName>
</protein>
<evidence type="ECO:0000256" key="1">
    <source>
        <dbReference type="ARBA" id="ARBA00005125"/>
    </source>
</evidence>
<dbReference type="InterPro" id="IPR036291">
    <property type="entry name" value="NAD(P)-bd_dom_sf"/>
</dbReference>
<evidence type="ECO:0000313" key="4">
    <source>
        <dbReference type="EMBL" id="MBS8262794.1"/>
    </source>
</evidence>
<comment type="similarity">
    <text evidence="2">Belongs to the NAD(P)-dependent epimerase/dehydratase family.</text>
</comment>
<reference evidence="4" key="1">
    <citation type="submission" date="2018-08" db="EMBL/GenBank/DDBJ databases">
        <authorList>
            <person name="Jin W."/>
            <person name="Wang H."/>
            <person name="Yang Y."/>
            <person name="Li M."/>
            <person name="Liu J."/>
        </authorList>
    </citation>
    <scope>NUCLEOTIDE SEQUENCE</scope>
    <source>
        <strain evidence="4">AESS21</strain>
    </source>
</reference>
<dbReference type="SUPFAM" id="SSF51735">
    <property type="entry name" value="NAD(P)-binding Rossmann-fold domains"/>
    <property type="match status" value="1"/>
</dbReference>
<dbReference type="EMBL" id="QTKU01000010">
    <property type="protein sequence ID" value="MBS8262794.1"/>
    <property type="molecule type" value="Genomic_DNA"/>
</dbReference>